<dbReference type="PANTHER" id="PTHR10887">
    <property type="entry name" value="DNA2/NAM7 HELICASE FAMILY"/>
    <property type="match status" value="1"/>
</dbReference>
<evidence type="ECO:0000259" key="2">
    <source>
        <dbReference type="Pfam" id="PF13087"/>
    </source>
</evidence>
<dbReference type="PANTHER" id="PTHR10887:SF495">
    <property type="entry name" value="HELICASE SENATAXIN ISOFORM X1-RELATED"/>
    <property type="match status" value="1"/>
</dbReference>
<dbReference type="EMBL" id="LXQE01000186">
    <property type="protein sequence ID" value="RCJ30531.1"/>
    <property type="molecule type" value="Genomic_DNA"/>
</dbReference>
<feature type="domain" description="DNA2/NAM7 helicase-like C-terminal" evidence="2">
    <location>
        <begin position="815"/>
        <end position="932"/>
    </location>
</feature>
<keyword evidence="3" id="KW-0547">Nucleotide-binding</keyword>
<dbReference type="InterPro" id="IPR047187">
    <property type="entry name" value="SF1_C_Upf1"/>
</dbReference>
<proteinExistence type="predicted"/>
<protein>
    <submittedName>
        <fullName evidence="3">DNA helicase</fullName>
    </submittedName>
</protein>
<dbReference type="Pfam" id="PF13087">
    <property type="entry name" value="AAA_12"/>
    <property type="match status" value="1"/>
</dbReference>
<comment type="caution">
    <text evidence="3">The sequence shown here is derived from an EMBL/GenBank/DDBJ whole genome shotgun (WGS) entry which is preliminary data.</text>
</comment>
<feature type="domain" description="DNA2/NAM7 helicase helicase" evidence="1">
    <location>
        <begin position="528"/>
        <end position="713"/>
    </location>
</feature>
<dbReference type="SUPFAM" id="SSF52540">
    <property type="entry name" value="P-loop containing nucleoside triphosphate hydrolases"/>
    <property type="match status" value="1"/>
</dbReference>
<dbReference type="Proteomes" id="UP000252085">
    <property type="component" value="Unassembled WGS sequence"/>
</dbReference>
<dbReference type="Gene3D" id="3.40.50.300">
    <property type="entry name" value="P-loop containing nucleotide triphosphate hydrolases"/>
    <property type="match status" value="3"/>
</dbReference>
<gene>
    <name evidence="3" type="ORF">A6769_33275</name>
</gene>
<dbReference type="AlphaFoldDB" id="A0A367R3K5"/>
<name>A0A367R3K5_NOSPU</name>
<evidence type="ECO:0000313" key="4">
    <source>
        <dbReference type="Proteomes" id="UP000252085"/>
    </source>
</evidence>
<dbReference type="InterPro" id="IPR027417">
    <property type="entry name" value="P-loop_NTPase"/>
</dbReference>
<keyword evidence="3" id="KW-0378">Hydrolase</keyword>
<dbReference type="GO" id="GO:0004386">
    <property type="term" value="F:helicase activity"/>
    <property type="evidence" value="ECO:0007669"/>
    <property type="project" value="UniProtKB-KW"/>
</dbReference>
<dbReference type="InterPro" id="IPR045055">
    <property type="entry name" value="DNA2/NAM7-like"/>
</dbReference>
<dbReference type="Pfam" id="PF13086">
    <property type="entry name" value="AAA_11"/>
    <property type="match status" value="1"/>
</dbReference>
<dbReference type="InterPro" id="IPR041679">
    <property type="entry name" value="DNA2/NAM7-like_C"/>
</dbReference>
<accession>A0A367R3K5</accession>
<keyword evidence="3" id="KW-0347">Helicase</keyword>
<dbReference type="CDD" id="cd18808">
    <property type="entry name" value="SF1_C_Upf1"/>
    <property type="match status" value="1"/>
</dbReference>
<evidence type="ECO:0000259" key="1">
    <source>
        <dbReference type="Pfam" id="PF13086"/>
    </source>
</evidence>
<keyword evidence="3" id="KW-0067">ATP-binding</keyword>
<organism evidence="3 4">
    <name type="scientific">Nostoc punctiforme NIES-2108</name>
    <dbReference type="NCBI Taxonomy" id="1356359"/>
    <lineage>
        <taxon>Bacteria</taxon>
        <taxon>Bacillati</taxon>
        <taxon>Cyanobacteriota</taxon>
        <taxon>Cyanophyceae</taxon>
        <taxon>Nostocales</taxon>
        <taxon>Nostocaceae</taxon>
        <taxon>Nostoc</taxon>
    </lineage>
</organism>
<evidence type="ECO:0000313" key="3">
    <source>
        <dbReference type="EMBL" id="RCJ30531.1"/>
    </source>
</evidence>
<reference evidence="3 4" key="1">
    <citation type="submission" date="2016-04" db="EMBL/GenBank/DDBJ databases">
        <authorList>
            <person name="Evans L.H."/>
            <person name="Alamgir A."/>
            <person name="Owens N."/>
            <person name="Weber N.D."/>
            <person name="Virtaneva K."/>
            <person name="Barbian K."/>
            <person name="Babar A."/>
            <person name="Rosenke K."/>
        </authorList>
    </citation>
    <scope>NUCLEOTIDE SEQUENCE [LARGE SCALE GENOMIC DNA]</scope>
    <source>
        <strain evidence="3">NIES-2108</strain>
    </source>
</reference>
<dbReference type="InterPro" id="IPR041677">
    <property type="entry name" value="DNA2/NAM7_AAA_11"/>
</dbReference>
<sequence length="965" mass="110847">MASDSQIRALLKAWLDYIHVENLSNAKVEADDSEQPNIWDSLVNLVGDKLLIDESLFKKLKQPFKSAKNFEQTKLASIAVAFPQLYIVESNRRQFRPLFTINVSTIFEGNYRSSGWNLTDYEFQPVIPNLMQWYGLEEEAAESLVTKEGLKVFLETTFNRPFKTLQDFMGLIELPPFPVRSKLLPYLLDFDYAAFNYNLKKDFQKISDQNYFQWSRPGHPAYEYLFGQPKAPQHEVLFLGAFPNSQPDDYQALALKHSQLNPITAVIGPPGNGKTTLLLHKIAQQVVRRAVDLATTGEDRSNLTVITSTNKFAVNNVEKILASNLTSDRFYLSGGSRDLVESQVLPNLQAALDWLTKETFNYDEWESAKQQLLAGVQQIESHSKQDEHDLQQKKADEQLLESLCHDIQLLDEAIKTSAFKSSSPLEFDRDYSRFPVEAYQQIKQHLGSARRSLPRVDYWQPSLRDNKWFVKLLQTIKRFWQSITKTSAHHVLKRLHKQIEMPVLATLATPFQFQIPLTTESLIAAQQSVDQLIAEALNWQQQQNGIDSTQQQIESRKQQREDLITRRSQVESRLATYPTKDFYSRFYTELHSLQVELFEWSWQFQQQEARRRKDEVIASMRTYIAVMNGEWDAYRQLSLNWRNIYRDISLLFPVFLCTLHSIRNLLPYPDSGCIDQVIVDEAGQIPPHQVFPVLVRCNRALIVGDPLQLEPVVNLSDQKKEEYRSKSFLEQGLTDVDYDRYSPTASTAYHRAAGASGQPQDIGQGIILKYHYRCVPVIADFCDRLCNYGMIIKTEPQASRLGANLIGCQVEGKLENNVNWAEVDVVEALIEELLAAGYCLNSPDSDNTIGVISPYRRQVDALTQRLRSRWTDFSKQSIGTVHTFQGGQKSVIILSTRQCQQTDSLWFINRRPNLLNVAVSRARELFILVGNLERISEGGYTRELVEYLREFGEMRSVGQLGQPKY</sequence>